<protein>
    <submittedName>
        <fullName evidence="1">Uncharacterized protein</fullName>
    </submittedName>
</protein>
<dbReference type="EMBL" id="JBHUPB010000015">
    <property type="protein sequence ID" value="MFD2970016.1"/>
    <property type="molecule type" value="Genomic_DNA"/>
</dbReference>
<proteinExistence type="predicted"/>
<organism evidence="1 2">
    <name type="scientific">Sphingobacterium bambusae</name>
    <dbReference type="NCBI Taxonomy" id="662858"/>
    <lineage>
        <taxon>Bacteria</taxon>
        <taxon>Pseudomonadati</taxon>
        <taxon>Bacteroidota</taxon>
        <taxon>Sphingobacteriia</taxon>
        <taxon>Sphingobacteriales</taxon>
        <taxon>Sphingobacteriaceae</taxon>
        <taxon>Sphingobacterium</taxon>
    </lineage>
</organism>
<keyword evidence="2" id="KW-1185">Reference proteome</keyword>
<accession>A0ABW6BPZ1</accession>
<sequence length="202" mass="23217">MKTIAYRAVLLPIFLLAIFTSMSYGQQYEQLERIGKYESIPNDKGIIYGNFIQRLGFTSGGFQQDIRVINLDSGEIFTFSVKPAIKSSKENPFIYFIKAGRYAILNYQWIASKWYGGKVFVEPIYKNRVIELTSQPEQDDHTIANARYTFTVSPNTVNYVGTWHFDNESVAFTTDKESIDKKILSSNKKKFDFDRAVIALPQ</sequence>
<evidence type="ECO:0000313" key="2">
    <source>
        <dbReference type="Proteomes" id="UP001597525"/>
    </source>
</evidence>
<dbReference type="Proteomes" id="UP001597525">
    <property type="component" value="Unassembled WGS sequence"/>
</dbReference>
<gene>
    <name evidence="1" type="ORF">ACFS7Y_21680</name>
</gene>
<reference evidence="2" key="1">
    <citation type="journal article" date="2019" name="Int. J. Syst. Evol. Microbiol.">
        <title>The Global Catalogue of Microorganisms (GCM) 10K type strain sequencing project: providing services to taxonomists for standard genome sequencing and annotation.</title>
        <authorList>
            <consortium name="The Broad Institute Genomics Platform"/>
            <consortium name="The Broad Institute Genome Sequencing Center for Infectious Disease"/>
            <person name="Wu L."/>
            <person name="Ma J."/>
        </authorList>
    </citation>
    <scope>NUCLEOTIDE SEQUENCE [LARGE SCALE GENOMIC DNA]</scope>
    <source>
        <strain evidence="2">KCTC 22814</strain>
    </source>
</reference>
<comment type="caution">
    <text evidence="1">The sequence shown here is derived from an EMBL/GenBank/DDBJ whole genome shotgun (WGS) entry which is preliminary data.</text>
</comment>
<evidence type="ECO:0000313" key="1">
    <source>
        <dbReference type="EMBL" id="MFD2970016.1"/>
    </source>
</evidence>
<dbReference type="RefSeq" id="WP_320183499.1">
    <property type="nucleotide sequence ID" value="NZ_CP138332.1"/>
</dbReference>
<name>A0ABW6BPZ1_9SPHI</name>